<dbReference type="STRING" id="1850252.LPB136_11190"/>
<dbReference type="KEGG" id="ten:LPB136_11190"/>
<proteinExistence type="predicted"/>
<accession>A0A1L3JL61</accession>
<dbReference type="EMBL" id="CP018155">
    <property type="protein sequence ID" value="APG65896.1"/>
    <property type="molecule type" value="Genomic_DNA"/>
</dbReference>
<protein>
    <submittedName>
        <fullName evidence="1">Uncharacterized protein</fullName>
    </submittedName>
</protein>
<keyword evidence="2" id="KW-1185">Reference proteome</keyword>
<dbReference type="Proteomes" id="UP000181898">
    <property type="component" value="Chromosome"/>
</dbReference>
<reference evidence="1 2" key="1">
    <citation type="submission" date="2016-11" db="EMBL/GenBank/DDBJ databases">
        <title>Tenacibaculum sp. LPB0136, isolated from marine environment.</title>
        <authorList>
            <person name="Kim E."/>
            <person name="Yi H."/>
        </authorList>
    </citation>
    <scope>NUCLEOTIDE SEQUENCE [LARGE SCALE GENOMIC DNA]</scope>
    <source>
        <strain evidence="1 2">LPB0136</strain>
    </source>
</reference>
<dbReference type="RefSeq" id="WP_072556420.1">
    <property type="nucleotide sequence ID" value="NZ_CP018155.1"/>
</dbReference>
<dbReference type="AlphaFoldDB" id="A0A1L3JL61"/>
<dbReference type="OrthoDB" id="1002918at2"/>
<evidence type="ECO:0000313" key="1">
    <source>
        <dbReference type="EMBL" id="APG65896.1"/>
    </source>
</evidence>
<name>A0A1L3JL61_9FLAO</name>
<gene>
    <name evidence="1" type="ORF">LPB136_11190</name>
</gene>
<sequence>MKKHFLIVLFLISILTYSQEKIQEPNFIGEAFILKSDNTPLVMEKQNVKLRTGAGFSIALVTVAKTKTKIRVEGCCSTAIYNPENEIKIVVRAVDNETDPMSIVNIFKFKRKKKKRLAELASYGIWSSSTNNLDLLKFKGEKYGEKSYLLTINKFDRDSEYGIIVTNPNSLDEKRAIVSTFAIK</sequence>
<evidence type="ECO:0000313" key="2">
    <source>
        <dbReference type="Proteomes" id="UP000181898"/>
    </source>
</evidence>
<organism evidence="1 2">
    <name type="scientific">Tenacibaculum todarodis</name>
    <dbReference type="NCBI Taxonomy" id="1850252"/>
    <lineage>
        <taxon>Bacteria</taxon>
        <taxon>Pseudomonadati</taxon>
        <taxon>Bacteroidota</taxon>
        <taxon>Flavobacteriia</taxon>
        <taxon>Flavobacteriales</taxon>
        <taxon>Flavobacteriaceae</taxon>
        <taxon>Tenacibaculum</taxon>
    </lineage>
</organism>